<gene>
    <name evidence="8" type="ORF">MNBD_NITROSPIRAE01-450</name>
</gene>
<protein>
    <recommendedName>
        <fullName evidence="7">BioF2-like acetyltransferase domain-containing protein</fullName>
    </recommendedName>
</protein>
<comment type="similarity">
    <text evidence="1">Belongs to the FemABX family.</text>
</comment>
<organism evidence="8">
    <name type="scientific">hydrothermal vent metagenome</name>
    <dbReference type="NCBI Taxonomy" id="652676"/>
    <lineage>
        <taxon>unclassified sequences</taxon>
        <taxon>metagenomes</taxon>
        <taxon>ecological metagenomes</taxon>
    </lineage>
</organism>
<dbReference type="NCBIfam" id="TIGR03019">
    <property type="entry name" value="pepcterm_femAB"/>
    <property type="match status" value="1"/>
</dbReference>
<feature type="domain" description="BioF2-like acetyltransferase" evidence="7">
    <location>
        <begin position="151"/>
        <end position="285"/>
    </location>
</feature>
<dbReference type="Pfam" id="PF13480">
    <property type="entry name" value="Acetyltransf_6"/>
    <property type="match status" value="1"/>
</dbReference>
<dbReference type="InterPro" id="IPR017469">
    <property type="entry name" value="PEP-CTERM_FemAB-rel"/>
</dbReference>
<dbReference type="SUPFAM" id="SSF55729">
    <property type="entry name" value="Acyl-CoA N-acyltransferases (Nat)"/>
    <property type="match status" value="1"/>
</dbReference>
<dbReference type="InterPro" id="IPR038740">
    <property type="entry name" value="BioF2-like_GNAT_dom"/>
</dbReference>
<dbReference type="InterPro" id="IPR016181">
    <property type="entry name" value="Acyl_CoA_acyltransferase"/>
</dbReference>
<name>A0A3B1DGP1_9ZZZZ</name>
<evidence type="ECO:0000256" key="1">
    <source>
        <dbReference type="ARBA" id="ARBA00009943"/>
    </source>
</evidence>
<evidence type="ECO:0000256" key="3">
    <source>
        <dbReference type="ARBA" id="ARBA00022960"/>
    </source>
</evidence>
<dbReference type="InterPro" id="IPR050644">
    <property type="entry name" value="PG_Glycine_Bridge_Synth"/>
</dbReference>
<keyword evidence="6" id="KW-0961">Cell wall biogenesis/degradation</keyword>
<dbReference type="InterPro" id="IPR003447">
    <property type="entry name" value="FEMABX"/>
</dbReference>
<accession>A0A3B1DGP1</accession>
<dbReference type="GO" id="GO:0016755">
    <property type="term" value="F:aminoacyltransferase activity"/>
    <property type="evidence" value="ECO:0007669"/>
    <property type="project" value="InterPro"/>
</dbReference>
<dbReference type="GO" id="GO:0009252">
    <property type="term" value="P:peptidoglycan biosynthetic process"/>
    <property type="evidence" value="ECO:0007669"/>
    <property type="project" value="UniProtKB-KW"/>
</dbReference>
<sequence length="346" mass="39129">MSVNLCPPSEENNKRWDDFVAQNTNAGHCHLSGWQYVISKSYGHQPLYLWDENDGIINGILPLVSMQNLRFSRSFVSLPFLDDGGICANAQIVKEGLYKKALALADETQVASLDFRHRHASGLDLPAHGEKVTLVLKLLKDPDLLWKGFNAKLRNQIRKPQKSGLTASWHGLEGLKDFYDVFAINMQALGSPVHGLKFFAEILKTFKESAKIILVKKEGKTIGGGICLYFKDTVQIPWASSLKSHIKLCPNNLLYWETIRWASEAGYERFDFGRSSPGSGTYRFKTQWGAEVEPLHWGYYSKKGDHKGAMIHSDDARYNLVTQAWRKLPLPLTKLIGPIIRRRLSN</sequence>
<dbReference type="GO" id="GO:0071555">
    <property type="term" value="P:cell wall organization"/>
    <property type="evidence" value="ECO:0007669"/>
    <property type="project" value="UniProtKB-KW"/>
</dbReference>
<dbReference type="GO" id="GO:0008360">
    <property type="term" value="P:regulation of cell shape"/>
    <property type="evidence" value="ECO:0007669"/>
    <property type="project" value="UniProtKB-KW"/>
</dbReference>
<evidence type="ECO:0000259" key="7">
    <source>
        <dbReference type="Pfam" id="PF13480"/>
    </source>
</evidence>
<keyword evidence="4" id="KW-0573">Peptidoglycan synthesis</keyword>
<proteinExistence type="inferred from homology"/>
<evidence type="ECO:0000256" key="6">
    <source>
        <dbReference type="ARBA" id="ARBA00023316"/>
    </source>
</evidence>
<dbReference type="EMBL" id="UOGF01000066">
    <property type="protein sequence ID" value="VAX30885.1"/>
    <property type="molecule type" value="Genomic_DNA"/>
</dbReference>
<dbReference type="AlphaFoldDB" id="A0A3B1DGP1"/>
<keyword evidence="2" id="KW-0808">Transferase</keyword>
<keyword evidence="3" id="KW-0133">Cell shape</keyword>
<evidence type="ECO:0000256" key="5">
    <source>
        <dbReference type="ARBA" id="ARBA00023315"/>
    </source>
</evidence>
<evidence type="ECO:0000256" key="4">
    <source>
        <dbReference type="ARBA" id="ARBA00022984"/>
    </source>
</evidence>
<evidence type="ECO:0000313" key="8">
    <source>
        <dbReference type="EMBL" id="VAX30885.1"/>
    </source>
</evidence>
<evidence type="ECO:0000256" key="2">
    <source>
        <dbReference type="ARBA" id="ARBA00022679"/>
    </source>
</evidence>
<reference evidence="8" key="1">
    <citation type="submission" date="2018-06" db="EMBL/GenBank/DDBJ databases">
        <authorList>
            <person name="Zhirakovskaya E."/>
        </authorList>
    </citation>
    <scope>NUCLEOTIDE SEQUENCE</scope>
</reference>
<dbReference type="PANTHER" id="PTHR36174:SF1">
    <property type="entry name" value="LIPID II:GLYCINE GLYCYLTRANSFERASE"/>
    <property type="match status" value="1"/>
</dbReference>
<dbReference type="PROSITE" id="PS51191">
    <property type="entry name" value="FEMABX"/>
    <property type="match status" value="1"/>
</dbReference>
<keyword evidence="5" id="KW-0012">Acyltransferase</keyword>
<dbReference type="Gene3D" id="3.40.630.30">
    <property type="match status" value="1"/>
</dbReference>
<dbReference type="PANTHER" id="PTHR36174">
    <property type="entry name" value="LIPID II:GLYCINE GLYCYLTRANSFERASE"/>
    <property type="match status" value="1"/>
</dbReference>